<dbReference type="SMART" id="SM00965">
    <property type="entry name" value="STN"/>
    <property type="match status" value="1"/>
</dbReference>
<evidence type="ECO:0000256" key="6">
    <source>
        <dbReference type="ARBA" id="ARBA00022596"/>
    </source>
</evidence>
<evidence type="ECO:0000313" key="24">
    <source>
        <dbReference type="EMBL" id="SDW65904.1"/>
    </source>
</evidence>
<evidence type="ECO:0000313" key="25">
    <source>
        <dbReference type="Proteomes" id="UP000243778"/>
    </source>
</evidence>
<evidence type="ECO:0000256" key="18">
    <source>
        <dbReference type="ARBA" id="ARBA00072467"/>
    </source>
</evidence>
<dbReference type="FunFam" id="2.40.170.20:FF:000005">
    <property type="entry name" value="TonB-dependent siderophore receptor"/>
    <property type="match status" value="1"/>
</dbReference>
<feature type="short sequence motif" description="TonB C-terminal box" evidence="20">
    <location>
        <begin position="805"/>
        <end position="822"/>
    </location>
</feature>
<evidence type="ECO:0000256" key="3">
    <source>
        <dbReference type="ARBA" id="ARBA00022448"/>
    </source>
</evidence>
<evidence type="ECO:0000256" key="16">
    <source>
        <dbReference type="ARBA" id="ARBA00023237"/>
    </source>
</evidence>
<keyword evidence="16 19" id="KW-0998">Cell outer membrane</keyword>
<dbReference type="GO" id="GO:0015891">
    <property type="term" value="P:siderophore transport"/>
    <property type="evidence" value="ECO:0007669"/>
    <property type="project" value="InterPro"/>
</dbReference>
<comment type="subcellular location">
    <subcellularLocation>
        <location evidence="1 19">Cell outer membrane</location>
        <topology evidence="1 19">Multi-pass membrane protein</topology>
    </subcellularLocation>
</comment>
<evidence type="ECO:0000256" key="8">
    <source>
        <dbReference type="ARBA" id="ARBA00022729"/>
    </source>
</evidence>
<reference evidence="25" key="1">
    <citation type="submission" date="2016-10" db="EMBL/GenBank/DDBJ databases">
        <authorList>
            <person name="Varghese N."/>
            <person name="Submissions S."/>
        </authorList>
    </citation>
    <scope>NUCLEOTIDE SEQUENCE [LARGE SCALE GENOMIC DNA]</scope>
    <source>
        <strain evidence="25">NRRL B-59562</strain>
    </source>
</reference>
<protein>
    <recommendedName>
        <fullName evidence="18">Metal-pseudopaline receptor CntO</fullName>
    </recommendedName>
</protein>
<dbReference type="InterPro" id="IPR010917">
    <property type="entry name" value="TonB_rcpt_CS"/>
</dbReference>
<dbReference type="GO" id="GO:0009279">
    <property type="term" value="C:cell outer membrane"/>
    <property type="evidence" value="ECO:0007669"/>
    <property type="project" value="UniProtKB-SubCell"/>
</dbReference>
<evidence type="ECO:0000256" key="15">
    <source>
        <dbReference type="ARBA" id="ARBA00023170"/>
    </source>
</evidence>
<evidence type="ECO:0000256" key="22">
    <source>
        <dbReference type="SAM" id="SignalP"/>
    </source>
</evidence>
<dbReference type="PROSITE" id="PS01156">
    <property type="entry name" value="TONB_DEPENDENT_REC_2"/>
    <property type="match status" value="1"/>
</dbReference>
<dbReference type="NCBIfam" id="TIGR01783">
    <property type="entry name" value="TonB-siderophor"/>
    <property type="match status" value="1"/>
</dbReference>
<dbReference type="Pfam" id="PF07715">
    <property type="entry name" value="Plug"/>
    <property type="match status" value="1"/>
</dbReference>
<dbReference type="Gene3D" id="2.170.130.10">
    <property type="entry name" value="TonB-dependent receptor, plug domain"/>
    <property type="match status" value="1"/>
</dbReference>
<dbReference type="FunFam" id="2.170.130.10:FF:000001">
    <property type="entry name" value="Catecholate siderophore TonB-dependent receptor"/>
    <property type="match status" value="1"/>
</dbReference>
<keyword evidence="5" id="KW-0410">Iron transport</keyword>
<keyword evidence="10" id="KW-0408">Iron</keyword>
<dbReference type="SUPFAM" id="SSF56935">
    <property type="entry name" value="Porins"/>
    <property type="match status" value="1"/>
</dbReference>
<evidence type="ECO:0000256" key="4">
    <source>
        <dbReference type="ARBA" id="ARBA00022452"/>
    </source>
</evidence>
<dbReference type="EMBL" id="FNNU01000002">
    <property type="protein sequence ID" value="SDW65904.1"/>
    <property type="molecule type" value="Genomic_DNA"/>
</dbReference>
<dbReference type="Gene3D" id="3.55.50.30">
    <property type="match status" value="1"/>
</dbReference>
<dbReference type="CDD" id="cd01347">
    <property type="entry name" value="ligand_gated_channel"/>
    <property type="match status" value="1"/>
</dbReference>
<proteinExistence type="inferred from homology"/>
<keyword evidence="14 19" id="KW-0472">Membrane</keyword>
<evidence type="ECO:0000256" key="1">
    <source>
        <dbReference type="ARBA" id="ARBA00004571"/>
    </source>
</evidence>
<keyword evidence="25" id="KW-1185">Reference proteome</keyword>
<evidence type="ECO:0000256" key="11">
    <source>
        <dbReference type="ARBA" id="ARBA00023065"/>
    </source>
</evidence>
<dbReference type="InterPro" id="IPR039426">
    <property type="entry name" value="TonB-dep_rcpt-like"/>
</dbReference>
<keyword evidence="6" id="KW-0533">Nickel</keyword>
<evidence type="ECO:0000256" key="2">
    <source>
        <dbReference type="ARBA" id="ARBA00009810"/>
    </source>
</evidence>
<evidence type="ECO:0000256" key="17">
    <source>
        <dbReference type="ARBA" id="ARBA00056786"/>
    </source>
</evidence>
<keyword evidence="11" id="KW-0406">Ion transport</keyword>
<evidence type="ECO:0000259" key="23">
    <source>
        <dbReference type="SMART" id="SM00965"/>
    </source>
</evidence>
<keyword evidence="9" id="KW-0864">Zinc transport</keyword>
<keyword evidence="8 22" id="KW-0732">Signal</keyword>
<evidence type="ECO:0000256" key="14">
    <source>
        <dbReference type="ARBA" id="ARBA00023136"/>
    </source>
</evidence>
<dbReference type="Pfam" id="PF07660">
    <property type="entry name" value="STN"/>
    <property type="match status" value="1"/>
</dbReference>
<dbReference type="InterPro" id="IPR037066">
    <property type="entry name" value="Plug_dom_sf"/>
</dbReference>
<dbReference type="GO" id="GO:0015675">
    <property type="term" value="P:nickel cation transport"/>
    <property type="evidence" value="ECO:0007669"/>
    <property type="project" value="UniProtKB-KW"/>
</dbReference>
<evidence type="ECO:0000256" key="7">
    <source>
        <dbReference type="ARBA" id="ARBA00022692"/>
    </source>
</evidence>
<dbReference type="InterPro" id="IPR036942">
    <property type="entry name" value="Beta-barrel_TonB_sf"/>
</dbReference>
<dbReference type="InterPro" id="IPR000531">
    <property type="entry name" value="Beta-barrel_TonB"/>
</dbReference>
<evidence type="ECO:0000256" key="19">
    <source>
        <dbReference type="PROSITE-ProRule" id="PRU01360"/>
    </source>
</evidence>
<keyword evidence="4 19" id="KW-1134">Transmembrane beta strand</keyword>
<comment type="function">
    <text evidence="17">Transports the metallophore pseudopaline, which is involved in the acquisition of nickel and zinc, and thus enables bacterial growth inside the host, where metal access is limited. Is probably involved in the import of pseudopaline-metal complexes.</text>
</comment>
<dbReference type="GO" id="GO:0006829">
    <property type="term" value="P:zinc ion transport"/>
    <property type="evidence" value="ECO:0007669"/>
    <property type="project" value="UniProtKB-KW"/>
</dbReference>
<comment type="similarity">
    <text evidence="2 19 21">Belongs to the TonB-dependent receptor family.</text>
</comment>
<keyword evidence="7 19" id="KW-0812">Transmembrane</keyword>
<evidence type="ECO:0000256" key="5">
    <source>
        <dbReference type="ARBA" id="ARBA00022496"/>
    </source>
</evidence>
<organism evidence="24 25">
    <name type="scientific">Pseudomonas kuykendallii</name>
    <dbReference type="NCBI Taxonomy" id="1007099"/>
    <lineage>
        <taxon>Bacteria</taxon>
        <taxon>Pseudomonadati</taxon>
        <taxon>Pseudomonadota</taxon>
        <taxon>Gammaproteobacteria</taxon>
        <taxon>Pseudomonadales</taxon>
        <taxon>Pseudomonadaceae</taxon>
        <taxon>Pseudomonas</taxon>
    </lineage>
</organism>
<dbReference type="GO" id="GO:0015344">
    <property type="term" value="F:siderophore uptake transmembrane transporter activity"/>
    <property type="evidence" value="ECO:0007669"/>
    <property type="project" value="TreeGrafter"/>
</dbReference>
<name>A0A1H2VDA0_9PSED</name>
<dbReference type="PANTHER" id="PTHR32552">
    <property type="entry name" value="FERRICHROME IRON RECEPTOR-RELATED"/>
    <property type="match status" value="1"/>
</dbReference>
<gene>
    <name evidence="24" type="ORF">SAMN05216287_1194</name>
</gene>
<evidence type="ECO:0000256" key="21">
    <source>
        <dbReference type="RuleBase" id="RU003357"/>
    </source>
</evidence>
<evidence type="ECO:0000256" key="10">
    <source>
        <dbReference type="ARBA" id="ARBA00023004"/>
    </source>
</evidence>
<dbReference type="Pfam" id="PF00593">
    <property type="entry name" value="TonB_dep_Rec_b-barrel"/>
    <property type="match status" value="1"/>
</dbReference>
<dbReference type="RefSeq" id="WP_090225489.1">
    <property type="nucleotide sequence ID" value="NZ_FNNU01000002.1"/>
</dbReference>
<feature type="signal peptide" evidence="22">
    <location>
        <begin position="1"/>
        <end position="36"/>
    </location>
</feature>
<dbReference type="Gene3D" id="2.40.170.20">
    <property type="entry name" value="TonB-dependent receptor, beta-barrel domain"/>
    <property type="match status" value="1"/>
</dbReference>
<feature type="domain" description="Secretin/TonB short N-terminal" evidence="23">
    <location>
        <begin position="64"/>
        <end position="115"/>
    </location>
</feature>
<dbReference type="OrthoDB" id="127311at2"/>
<evidence type="ECO:0000256" key="20">
    <source>
        <dbReference type="PROSITE-ProRule" id="PRU10144"/>
    </source>
</evidence>
<dbReference type="GO" id="GO:0038023">
    <property type="term" value="F:signaling receptor activity"/>
    <property type="evidence" value="ECO:0007669"/>
    <property type="project" value="InterPro"/>
</dbReference>
<evidence type="ECO:0000256" key="13">
    <source>
        <dbReference type="ARBA" id="ARBA00023112"/>
    </source>
</evidence>
<dbReference type="STRING" id="1007099.SAMN05216287_1194"/>
<dbReference type="InterPro" id="IPR012910">
    <property type="entry name" value="Plug_dom"/>
</dbReference>
<keyword evidence="3 19" id="KW-0813">Transport</keyword>
<keyword evidence="9" id="KW-0862">Zinc</keyword>
<sequence length="822" mass="90611">MRSRSLPCTPRPLTRAVRAAAIALPLSILAAPPASAAETDARRYEIPAGPLSSALSRFAGDAGVLLSVDGNLVQGLNSSGLRGEYAVDQGFAALLRGSGLRAVRDAQGNYSLVAESAPVELQTLHVQGSLGNALGSMEGYNATHSSVATKTSLPLLETSQSVSVVTRQQMDDQGSQTVAQALRYTPGLMSTPYGATTRYDYVALRGINDGSVDNLFLDGQKMLGDSGTYSSLQVDPYFLERIDVLKGPSSVLYGRSNPGGLVALTSKKPEYEAHRQLQLTLGSNDFKQGAFDFTGPLGDEQRMAYRLVGVVKDADNQVDGIEEQRYALMPSLSIDFTDDTRLTLLAMLQHDPKSGYHGGLPADGTVYQHNGQRISTHFFEGEDDREKFERDQQMLGYQLEHRFNDVVSARQNFQYLDSRVDSEQVYQYGYTTQYGYGADGDLYRAYTGAQEALHAWSVDNQLQFEFATGAFEHTLVTGLDYQRRKARVNYDGGTASAVNPYTGVRPEATYSFYHQYDESRRLEQTGLYLQDLIALDRWRFSLGLRQDWVETSFEQTNSIYGDQSDSDKESKLTGRIGVLYAFDNGLSPYVSYSDSFNPNTSPAYNGTTGNFDVTLLKPTEGEQYEVGLKYQPPGTDDLYTLSYFDLTQSNLSSKDSSENFFRSVGEIRSRGVELEARTRPTPNSNLVASYTYMDVEYTKDYIATSGANNRGNTPNVVARNMASLWADYTFADGALGGLQVGGGARYFGRSWADAENTLRLPSYTLFDASLGYDLSRVGLDGVGVRLNLNNLTNEKYVAACNSLYQCYYGEERNVMATLNYDF</sequence>
<dbReference type="InterPro" id="IPR011662">
    <property type="entry name" value="Secretin/TonB_short_N"/>
</dbReference>
<keyword evidence="12 21" id="KW-0798">TonB box</keyword>
<keyword evidence="13" id="KW-0921">Nickel transport</keyword>
<evidence type="ECO:0000256" key="9">
    <source>
        <dbReference type="ARBA" id="ARBA00022906"/>
    </source>
</evidence>
<feature type="chain" id="PRO_5017178633" description="Metal-pseudopaline receptor CntO" evidence="22">
    <location>
        <begin position="37"/>
        <end position="822"/>
    </location>
</feature>
<dbReference type="PANTHER" id="PTHR32552:SF68">
    <property type="entry name" value="FERRICHROME OUTER MEMBRANE TRANSPORTER_PHAGE RECEPTOR"/>
    <property type="match status" value="1"/>
</dbReference>
<dbReference type="AlphaFoldDB" id="A0A1H2VDA0"/>
<keyword evidence="15" id="KW-0675">Receptor</keyword>
<accession>A0A1H2VDA0</accession>
<dbReference type="Proteomes" id="UP000243778">
    <property type="component" value="Unassembled WGS sequence"/>
</dbReference>
<evidence type="ECO:0000256" key="12">
    <source>
        <dbReference type="ARBA" id="ARBA00023077"/>
    </source>
</evidence>
<dbReference type="InterPro" id="IPR010105">
    <property type="entry name" value="TonB_sidphr_rcpt"/>
</dbReference>
<dbReference type="PROSITE" id="PS52016">
    <property type="entry name" value="TONB_DEPENDENT_REC_3"/>
    <property type="match status" value="1"/>
</dbReference>